<evidence type="ECO:0000313" key="1">
    <source>
        <dbReference type="EMBL" id="RLT74288.1"/>
    </source>
</evidence>
<protein>
    <submittedName>
        <fullName evidence="1">Uncharacterized protein</fullName>
    </submittedName>
</protein>
<gene>
    <name evidence="1" type="ORF">D7V78_05295</name>
</gene>
<comment type="caution">
    <text evidence="1">The sequence shown here is derived from an EMBL/GenBank/DDBJ whole genome shotgun (WGS) entry which is preliminary data.</text>
</comment>
<name>A0A3L7ZRA8_PARDI</name>
<sequence length="64" mass="6795">MILTFIHGYGVDRGIEWLVDAPIDTYVEASIDIGTARETGIGIERGFDGETGSDLVRALAVALG</sequence>
<organism evidence="1 2">
    <name type="scientific">Parabacteroides distasonis</name>
    <dbReference type="NCBI Taxonomy" id="823"/>
    <lineage>
        <taxon>Bacteria</taxon>
        <taxon>Pseudomonadati</taxon>
        <taxon>Bacteroidota</taxon>
        <taxon>Bacteroidia</taxon>
        <taxon>Bacteroidales</taxon>
        <taxon>Tannerellaceae</taxon>
        <taxon>Parabacteroides</taxon>
    </lineage>
</organism>
<reference evidence="1 2" key="1">
    <citation type="submission" date="2018-09" db="EMBL/GenBank/DDBJ databases">
        <title>Murine metabolic-syndrome-specific gut microbial biobank.</title>
        <authorList>
            <person name="Liu C."/>
        </authorList>
    </citation>
    <scope>NUCLEOTIDE SEQUENCE [LARGE SCALE GENOMIC DNA]</scope>
    <source>
        <strain evidence="1 2">8-P5</strain>
    </source>
</reference>
<dbReference type="Proteomes" id="UP000278164">
    <property type="component" value="Unassembled WGS sequence"/>
</dbReference>
<evidence type="ECO:0000313" key="2">
    <source>
        <dbReference type="Proteomes" id="UP000278164"/>
    </source>
</evidence>
<accession>A0A3L7ZRA8</accession>
<dbReference type="EMBL" id="RAYI01000008">
    <property type="protein sequence ID" value="RLT74288.1"/>
    <property type="molecule type" value="Genomic_DNA"/>
</dbReference>
<proteinExistence type="predicted"/>
<dbReference type="AlphaFoldDB" id="A0A3L7ZRA8"/>